<dbReference type="SUPFAM" id="SSF48576">
    <property type="entry name" value="Terpenoid synthases"/>
    <property type="match status" value="1"/>
</dbReference>
<dbReference type="InterPro" id="IPR008949">
    <property type="entry name" value="Isoprenoid_synthase_dom_sf"/>
</dbReference>
<feature type="non-terminal residue" evidence="4">
    <location>
        <position position="49"/>
    </location>
</feature>
<dbReference type="GO" id="GO:0008299">
    <property type="term" value="P:isoprenoid biosynthetic process"/>
    <property type="evidence" value="ECO:0007669"/>
    <property type="project" value="InterPro"/>
</dbReference>
<dbReference type="PROSITE" id="PS51410">
    <property type="entry name" value="BH4_AAA_HYDROXYL_2"/>
    <property type="match status" value="1"/>
</dbReference>
<keyword evidence="1" id="KW-0479">Metal-binding</keyword>
<reference evidence="4" key="1">
    <citation type="submission" date="2019-03" db="EMBL/GenBank/DDBJ databases">
        <title>Single cell metagenomics reveals metabolic interactions within the superorganism composed of flagellate Streblomastix strix and complex community of Bacteroidetes bacteria on its surface.</title>
        <authorList>
            <person name="Treitli S.C."/>
            <person name="Kolisko M."/>
            <person name="Husnik F."/>
            <person name="Keeling P."/>
            <person name="Hampl V."/>
        </authorList>
    </citation>
    <scope>NUCLEOTIDE SEQUENCE</scope>
    <source>
        <strain evidence="4">STM</strain>
    </source>
</reference>
<dbReference type="AlphaFoldDB" id="A0A5J4PP95"/>
<proteinExistence type="predicted"/>
<accession>A0A5J4PP95</accession>
<dbReference type="InterPro" id="IPR019774">
    <property type="entry name" value="Aromatic-AA_hydroxylase_C"/>
</dbReference>
<feature type="domain" description="Biopterin-dependent aromatic amino acid hydroxylase family profile" evidence="3">
    <location>
        <begin position="1"/>
        <end position="49"/>
    </location>
</feature>
<dbReference type="Pfam" id="PF00348">
    <property type="entry name" value="polyprenyl_synt"/>
    <property type="match status" value="1"/>
</dbReference>
<organism evidence="4">
    <name type="scientific">termite gut metagenome</name>
    <dbReference type="NCBI Taxonomy" id="433724"/>
    <lineage>
        <taxon>unclassified sequences</taxon>
        <taxon>metagenomes</taxon>
        <taxon>organismal metagenomes</taxon>
    </lineage>
</organism>
<evidence type="ECO:0000313" key="4">
    <source>
        <dbReference type="EMBL" id="KAA6310590.1"/>
    </source>
</evidence>
<dbReference type="EMBL" id="SNRY01007346">
    <property type="protein sequence ID" value="KAA6310590.1"/>
    <property type="molecule type" value="Genomic_DNA"/>
</dbReference>
<dbReference type="GO" id="GO:0016714">
    <property type="term" value="F:oxidoreductase activity, acting on paired donors, with incorporation or reduction of molecular oxygen, reduced pteridine as one donor, and incorporation of one atom of oxygen"/>
    <property type="evidence" value="ECO:0007669"/>
    <property type="project" value="InterPro"/>
</dbReference>
<dbReference type="GO" id="GO:0004659">
    <property type="term" value="F:prenyltransferase activity"/>
    <property type="evidence" value="ECO:0007669"/>
    <property type="project" value="InterPro"/>
</dbReference>
<sequence length="49" mass="5616">MYTAPQLLEQLNAYISDNLYNFGIHLGIAFQLKDDYLDVYGDSLIFGKN</sequence>
<dbReference type="PROSITE" id="PS00444">
    <property type="entry name" value="POLYPRENYL_SYNTHASE_2"/>
    <property type="match status" value="1"/>
</dbReference>
<evidence type="ECO:0000256" key="2">
    <source>
        <dbReference type="ARBA" id="ARBA00022842"/>
    </source>
</evidence>
<dbReference type="InterPro" id="IPR000092">
    <property type="entry name" value="Polyprenyl_synt"/>
</dbReference>
<evidence type="ECO:0000259" key="3">
    <source>
        <dbReference type="PROSITE" id="PS51410"/>
    </source>
</evidence>
<dbReference type="InterPro" id="IPR033749">
    <property type="entry name" value="Polyprenyl_synt_CS"/>
</dbReference>
<evidence type="ECO:0000256" key="1">
    <source>
        <dbReference type="ARBA" id="ARBA00022723"/>
    </source>
</evidence>
<keyword evidence="2" id="KW-0460">Magnesium</keyword>
<protein>
    <recommendedName>
        <fullName evidence="3">Biopterin-dependent aromatic amino acid hydroxylase family profile domain-containing protein</fullName>
    </recommendedName>
</protein>
<dbReference type="GO" id="GO:0046872">
    <property type="term" value="F:metal ion binding"/>
    <property type="evidence" value="ECO:0007669"/>
    <property type="project" value="UniProtKB-KW"/>
</dbReference>
<name>A0A5J4PP95_9ZZZZ</name>
<gene>
    <name evidence="4" type="ORF">EZS27_038128</name>
</gene>
<comment type="caution">
    <text evidence="4">The sequence shown here is derived from an EMBL/GenBank/DDBJ whole genome shotgun (WGS) entry which is preliminary data.</text>
</comment>
<dbReference type="Gene3D" id="1.10.600.10">
    <property type="entry name" value="Farnesyl Diphosphate Synthase"/>
    <property type="match status" value="1"/>
</dbReference>